<dbReference type="PROSITE" id="PS51318">
    <property type="entry name" value="TAT"/>
    <property type="match status" value="1"/>
</dbReference>
<dbReference type="Proteomes" id="UP000324106">
    <property type="component" value="Chromosome"/>
</dbReference>
<evidence type="ECO:0000313" key="2">
    <source>
        <dbReference type="EMBL" id="QES21250.1"/>
    </source>
</evidence>
<evidence type="ECO:0000259" key="1">
    <source>
        <dbReference type="Pfam" id="PF01551"/>
    </source>
</evidence>
<dbReference type="PANTHER" id="PTHR21666:SF292">
    <property type="entry name" value="MUREIN DD-ENDOPEPTIDASE MEPM"/>
    <property type="match status" value="1"/>
</dbReference>
<dbReference type="InterPro" id="IPR016047">
    <property type="entry name" value="M23ase_b-sheet_dom"/>
</dbReference>
<dbReference type="CDD" id="cd12797">
    <property type="entry name" value="M23_peptidase"/>
    <property type="match status" value="1"/>
</dbReference>
<dbReference type="InterPro" id="IPR036365">
    <property type="entry name" value="PGBD-like_sf"/>
</dbReference>
<dbReference type="OrthoDB" id="5126452at2"/>
<proteinExistence type="predicted"/>
<reference evidence="2 3" key="1">
    <citation type="submission" date="2018-05" db="EMBL/GenBank/DDBJ databases">
        <title>Streptomyces venezuelae.</title>
        <authorList>
            <person name="Kim W."/>
            <person name="Lee N."/>
            <person name="Cho B.-K."/>
        </authorList>
    </citation>
    <scope>NUCLEOTIDE SEQUENCE [LARGE SCALE GENOMIC DNA]</scope>
    <source>
        <strain evidence="2 3">ATCC 15068</strain>
    </source>
</reference>
<dbReference type="AlphaFoldDB" id="A0A5P2AUF8"/>
<evidence type="ECO:0000313" key="3">
    <source>
        <dbReference type="Proteomes" id="UP000324106"/>
    </source>
</evidence>
<dbReference type="SUPFAM" id="SSF47090">
    <property type="entry name" value="PGBD-like"/>
    <property type="match status" value="2"/>
</dbReference>
<dbReference type="InterPro" id="IPR006311">
    <property type="entry name" value="TAT_signal"/>
</dbReference>
<dbReference type="InterPro" id="IPR050570">
    <property type="entry name" value="Cell_wall_metabolism_enzyme"/>
</dbReference>
<organism evidence="2 3">
    <name type="scientific">Streptomyces venezuelae</name>
    <dbReference type="NCBI Taxonomy" id="54571"/>
    <lineage>
        <taxon>Bacteria</taxon>
        <taxon>Bacillati</taxon>
        <taxon>Actinomycetota</taxon>
        <taxon>Actinomycetes</taxon>
        <taxon>Kitasatosporales</taxon>
        <taxon>Streptomycetaceae</taxon>
        <taxon>Streptomyces</taxon>
    </lineage>
</organism>
<name>A0A5P2AUF8_STRVZ</name>
<dbReference type="Gene3D" id="2.70.70.10">
    <property type="entry name" value="Glucose Permease (Domain IIA)"/>
    <property type="match status" value="1"/>
</dbReference>
<dbReference type="EMBL" id="CP029194">
    <property type="protein sequence ID" value="QES21250.1"/>
    <property type="molecule type" value="Genomic_DNA"/>
</dbReference>
<dbReference type="GO" id="GO:0004222">
    <property type="term" value="F:metalloendopeptidase activity"/>
    <property type="evidence" value="ECO:0007669"/>
    <property type="project" value="TreeGrafter"/>
</dbReference>
<gene>
    <name evidence="2" type="ORF">DEJ46_20845</name>
</gene>
<dbReference type="Pfam" id="PF01551">
    <property type="entry name" value="Peptidase_M23"/>
    <property type="match status" value="1"/>
</dbReference>
<feature type="domain" description="M23ase beta-sheet core" evidence="1">
    <location>
        <begin position="91"/>
        <end position="192"/>
    </location>
</feature>
<sequence>MSGLVIFPNNPLAQGEALTENEARQHRCGGGQDAPHVPAGVSRRTLLRGAVVGGGALAAGGLVLPTSAYAVPALYNPFAAYAVTGPWDPPNHNGIDYGMAVGTSLPACGAGTIENIPYNGTGGHTVTIHHADGYRSQYMHLSRFLLANGANVSSGTVVGLSGGAAGADGAGNSTGPHLHWHVINASGVRVNPLSVVGGGTPPVQGEGLTLQKIAGAGGYTGALDGVPGTNTWLGVQRVVTGYGYTGPIDGAPGNGTYSALQRLAQKGGYGGPIDGVMGTNSWKGVQTVCRRFGYTGPIDGAPGTNTYAAMQRIAKLGGYTGPADGVLGANSWKGLQRLFTGFGYTGPLDGAPGTNTYKGLQRMAQLGGYTGPVDGVPGTNTWAALAKLV</sequence>
<protein>
    <recommendedName>
        <fullName evidence="1">M23ase beta-sheet core domain-containing protein</fullName>
    </recommendedName>
</protein>
<dbReference type="InterPro" id="IPR011055">
    <property type="entry name" value="Dup_hybrid_motif"/>
</dbReference>
<accession>A0A5P2AUF8</accession>
<dbReference type="SUPFAM" id="SSF51261">
    <property type="entry name" value="Duplicated hybrid motif"/>
    <property type="match status" value="1"/>
</dbReference>
<dbReference type="PANTHER" id="PTHR21666">
    <property type="entry name" value="PEPTIDASE-RELATED"/>
    <property type="match status" value="1"/>
</dbReference>